<proteinExistence type="inferred from homology"/>
<organism evidence="8 9">
    <name type="scientific">Albidovulum salinarum</name>
    <dbReference type="NCBI Taxonomy" id="2984153"/>
    <lineage>
        <taxon>Bacteria</taxon>
        <taxon>Pseudomonadati</taxon>
        <taxon>Pseudomonadota</taxon>
        <taxon>Alphaproteobacteria</taxon>
        <taxon>Rhodobacterales</taxon>
        <taxon>Paracoccaceae</taxon>
        <taxon>Albidovulum</taxon>
    </lineage>
</organism>
<dbReference type="CDD" id="cd00801">
    <property type="entry name" value="INT_P4_C"/>
    <property type="match status" value="1"/>
</dbReference>
<dbReference type="PROSITE" id="PS51900">
    <property type="entry name" value="CB"/>
    <property type="match status" value="1"/>
</dbReference>
<comment type="caution">
    <text evidence="8">The sequence shown here is derived from an EMBL/GenBank/DDBJ whole genome shotgun (WGS) entry which is preliminary data.</text>
</comment>
<dbReference type="RefSeq" id="WP_263332591.1">
    <property type="nucleotide sequence ID" value="NZ_JAOVQO010000001.1"/>
</dbReference>
<reference evidence="8 9" key="1">
    <citation type="submission" date="2022-10" db="EMBL/GenBank/DDBJ databases">
        <title>Defluviimonas sp. nov., isolated from ocean surface sediments.</title>
        <authorList>
            <person name="He W."/>
            <person name="Wang L."/>
            <person name="Zhang D.-F."/>
        </authorList>
    </citation>
    <scope>NUCLEOTIDE SEQUENCE [LARGE SCALE GENOMIC DNA]</scope>
    <source>
        <strain evidence="8 9">WL0024</strain>
    </source>
</reference>
<dbReference type="Proteomes" id="UP001209535">
    <property type="component" value="Unassembled WGS sequence"/>
</dbReference>
<keyword evidence="4" id="KW-0233">DNA recombination</keyword>
<dbReference type="InterPro" id="IPR038488">
    <property type="entry name" value="Integrase_DNA-bd_sf"/>
</dbReference>
<evidence type="ECO:0000313" key="8">
    <source>
        <dbReference type="EMBL" id="MCU9846721.1"/>
    </source>
</evidence>
<accession>A0ABT2WYG5</accession>
<dbReference type="Gene3D" id="3.30.160.390">
    <property type="entry name" value="Integrase, DNA-binding domain"/>
    <property type="match status" value="1"/>
</dbReference>
<dbReference type="InterPro" id="IPR044068">
    <property type="entry name" value="CB"/>
</dbReference>
<feature type="domain" description="Core-binding (CB)" evidence="7">
    <location>
        <begin position="100"/>
        <end position="181"/>
    </location>
</feature>
<dbReference type="Gene3D" id="1.10.150.130">
    <property type="match status" value="1"/>
</dbReference>
<dbReference type="InterPro" id="IPR002104">
    <property type="entry name" value="Integrase_catalytic"/>
</dbReference>
<dbReference type="Pfam" id="PF22022">
    <property type="entry name" value="Phage_int_M"/>
    <property type="match status" value="1"/>
</dbReference>
<protein>
    <submittedName>
        <fullName evidence="8">Site-specific integrase</fullName>
    </submittedName>
</protein>
<dbReference type="InterPro" id="IPR025166">
    <property type="entry name" value="Integrase_DNA_bind_dom"/>
</dbReference>
<dbReference type="InterPro" id="IPR053876">
    <property type="entry name" value="Phage_int_M"/>
</dbReference>
<evidence type="ECO:0000256" key="4">
    <source>
        <dbReference type="ARBA" id="ARBA00023172"/>
    </source>
</evidence>
<dbReference type="InterPro" id="IPR013762">
    <property type="entry name" value="Integrase-like_cat_sf"/>
</dbReference>
<name>A0ABT2WYG5_9RHOB</name>
<evidence type="ECO:0000259" key="6">
    <source>
        <dbReference type="PROSITE" id="PS51898"/>
    </source>
</evidence>
<dbReference type="PANTHER" id="PTHR30629:SF2">
    <property type="entry name" value="PROPHAGE INTEGRASE INTS-RELATED"/>
    <property type="match status" value="1"/>
</dbReference>
<dbReference type="InterPro" id="IPR011010">
    <property type="entry name" value="DNA_brk_join_enz"/>
</dbReference>
<dbReference type="EMBL" id="JAOVQO010000001">
    <property type="protein sequence ID" value="MCU9846721.1"/>
    <property type="molecule type" value="Genomic_DNA"/>
</dbReference>
<evidence type="ECO:0000259" key="7">
    <source>
        <dbReference type="PROSITE" id="PS51900"/>
    </source>
</evidence>
<keyword evidence="2" id="KW-0229">DNA integration</keyword>
<evidence type="ECO:0000256" key="2">
    <source>
        <dbReference type="ARBA" id="ARBA00022908"/>
    </source>
</evidence>
<sequence length="445" mass="49331">MTAKARRSANALTAAKLTANLEPGKYHDGGGIGLYLRVDPNGARFWVQRITIQGRRREIGLGSPPIVSLATARRKATDNKRLAVEGGDPLAEKHRVRDALTFRDAMEKYLAKKSAEFGNEKHRKQWRATLDTYAVPVLGSMPLQAIEVRDVLRVLEPIWLTKTETASRLRGRIEAVLSWATVAGHRSGDNPARWGGNLAELLPKPSKVAKPDNHPALALADVPRWWAALSQREGIAARALQFLTLTAARSGEVRGMTWGEVEFEGWDKTDKTDKTSLAIRSAVWVIPAGRMKAKREHRVPLTREAVAILLDVSGMPYGDGWQKPAASALVFPAPRGGKLSDMTISAVMRRMQEAEEKAGREGYLDPRSKKPAVPHGIRSTFRDWAAERGYERDMAEIALAHTVGSEVERAYRRSDMLERRRAMGETWGRFVRGEEGAKIVPIGAF</sequence>
<keyword evidence="3 5" id="KW-0238">DNA-binding</keyword>
<keyword evidence="9" id="KW-1185">Reference proteome</keyword>
<evidence type="ECO:0000313" key="9">
    <source>
        <dbReference type="Proteomes" id="UP001209535"/>
    </source>
</evidence>
<evidence type="ECO:0000256" key="3">
    <source>
        <dbReference type="ARBA" id="ARBA00023125"/>
    </source>
</evidence>
<comment type="similarity">
    <text evidence="1">Belongs to the 'phage' integrase family.</text>
</comment>
<dbReference type="InterPro" id="IPR050808">
    <property type="entry name" value="Phage_Integrase"/>
</dbReference>
<dbReference type="PANTHER" id="PTHR30629">
    <property type="entry name" value="PROPHAGE INTEGRASE"/>
    <property type="match status" value="1"/>
</dbReference>
<feature type="domain" description="Tyr recombinase" evidence="6">
    <location>
        <begin position="212"/>
        <end position="424"/>
    </location>
</feature>
<dbReference type="Pfam" id="PF13356">
    <property type="entry name" value="Arm-DNA-bind_3"/>
    <property type="match status" value="1"/>
</dbReference>
<evidence type="ECO:0000256" key="5">
    <source>
        <dbReference type="PROSITE-ProRule" id="PRU01248"/>
    </source>
</evidence>
<dbReference type="Gene3D" id="1.10.443.10">
    <property type="entry name" value="Intergrase catalytic core"/>
    <property type="match status" value="1"/>
</dbReference>
<dbReference type="Pfam" id="PF00589">
    <property type="entry name" value="Phage_integrase"/>
    <property type="match status" value="1"/>
</dbReference>
<dbReference type="PROSITE" id="PS51898">
    <property type="entry name" value="TYR_RECOMBINASE"/>
    <property type="match status" value="1"/>
</dbReference>
<evidence type="ECO:0000256" key="1">
    <source>
        <dbReference type="ARBA" id="ARBA00008857"/>
    </source>
</evidence>
<gene>
    <name evidence="8" type="ORF">OEZ60_01735</name>
</gene>
<dbReference type="InterPro" id="IPR010998">
    <property type="entry name" value="Integrase_recombinase_N"/>
</dbReference>
<dbReference type="SUPFAM" id="SSF56349">
    <property type="entry name" value="DNA breaking-rejoining enzymes"/>
    <property type="match status" value="1"/>
</dbReference>